<proteinExistence type="predicted"/>
<organism evidence="2 3">
    <name type="scientific">Streptomyces viridochromogenes</name>
    <dbReference type="NCBI Taxonomy" id="1938"/>
    <lineage>
        <taxon>Bacteria</taxon>
        <taxon>Bacillati</taxon>
        <taxon>Actinomycetota</taxon>
        <taxon>Actinomycetes</taxon>
        <taxon>Kitasatosporales</taxon>
        <taxon>Streptomycetaceae</taxon>
        <taxon>Streptomyces</taxon>
    </lineage>
</organism>
<keyword evidence="1" id="KW-1133">Transmembrane helix</keyword>
<dbReference type="OrthoDB" id="4331657at2"/>
<keyword evidence="1" id="KW-0472">Membrane</keyword>
<reference evidence="2 3" key="1">
    <citation type="submission" date="2015-06" db="EMBL/GenBank/DDBJ databases">
        <authorList>
            <person name="Hoefler B.C."/>
            <person name="Straight P.D."/>
        </authorList>
    </citation>
    <scope>NUCLEOTIDE SEQUENCE [LARGE SCALE GENOMIC DNA]</scope>
    <source>
        <strain evidence="2 3">NRRL 3427</strain>
    </source>
</reference>
<protein>
    <submittedName>
        <fullName evidence="2">Uncharacterized protein</fullName>
    </submittedName>
</protein>
<evidence type="ECO:0000313" key="2">
    <source>
        <dbReference type="EMBL" id="KOG07161.1"/>
    </source>
</evidence>
<evidence type="ECO:0000256" key="1">
    <source>
        <dbReference type="SAM" id="Phobius"/>
    </source>
</evidence>
<dbReference type="EMBL" id="LGUP01000417">
    <property type="protein sequence ID" value="KOG07161.1"/>
    <property type="molecule type" value="Genomic_DNA"/>
</dbReference>
<sequence>MRALLWLLLAASVVANVFISTFAGWTGGLQVAGSVCTGTVLLGSAAGLWLTRPRDGARS</sequence>
<gene>
    <name evidence="2" type="ORF">ADK34_40810</name>
</gene>
<feature type="transmembrane region" description="Helical" evidence="1">
    <location>
        <begin position="31"/>
        <end position="50"/>
    </location>
</feature>
<dbReference type="AlphaFoldDB" id="A0A0L8J0H9"/>
<dbReference type="PATRIC" id="fig|1938.6.peg.8785"/>
<keyword evidence="1" id="KW-0812">Transmembrane</keyword>
<name>A0A0L8J0H9_STRVR</name>
<dbReference type="RefSeq" id="WP_017240108.1">
    <property type="nucleotide sequence ID" value="NZ_LGUP01000417.1"/>
</dbReference>
<evidence type="ECO:0000313" key="3">
    <source>
        <dbReference type="Proteomes" id="UP000037023"/>
    </source>
</evidence>
<dbReference type="Proteomes" id="UP000037023">
    <property type="component" value="Unassembled WGS sequence"/>
</dbReference>
<accession>A0A0L8J0H9</accession>
<comment type="caution">
    <text evidence="2">The sequence shown here is derived from an EMBL/GenBank/DDBJ whole genome shotgun (WGS) entry which is preliminary data.</text>
</comment>